<organism evidence="9 10">
    <name type="scientific">Exiguobacterium aurantiacum</name>
    <dbReference type="NCBI Taxonomy" id="33987"/>
    <lineage>
        <taxon>Bacteria</taxon>
        <taxon>Bacillati</taxon>
        <taxon>Bacillota</taxon>
        <taxon>Bacilli</taxon>
        <taxon>Bacillales</taxon>
        <taxon>Bacillales Family XII. Incertae Sedis</taxon>
        <taxon>Exiguobacterium</taxon>
    </lineage>
</organism>
<dbReference type="Proteomes" id="UP000254060">
    <property type="component" value="Unassembled WGS sequence"/>
</dbReference>
<dbReference type="EMBL" id="UGGP01000001">
    <property type="protein sequence ID" value="STO07085.1"/>
    <property type="molecule type" value="Genomic_DNA"/>
</dbReference>
<dbReference type="Gene3D" id="1.10.10.1250">
    <property type="entry name" value="RNA polymerase, subunit delta, N-terminal domain"/>
    <property type="match status" value="1"/>
</dbReference>
<dbReference type="GO" id="GO:0006351">
    <property type="term" value="P:DNA-templated transcription"/>
    <property type="evidence" value="ECO:0007669"/>
    <property type="project" value="InterPro"/>
</dbReference>
<comment type="similarity">
    <text evidence="1">Belongs to the RpoE family.</text>
</comment>
<evidence type="ECO:0000259" key="8">
    <source>
        <dbReference type="PROSITE" id="PS51913"/>
    </source>
</evidence>
<evidence type="ECO:0000313" key="9">
    <source>
        <dbReference type="EMBL" id="STO07085.1"/>
    </source>
</evidence>
<keyword evidence="4" id="KW-0548">Nucleotidyltransferase</keyword>
<proteinExistence type="inferred from homology"/>
<dbReference type="GO" id="GO:0006355">
    <property type="term" value="P:regulation of DNA-templated transcription"/>
    <property type="evidence" value="ECO:0007669"/>
    <property type="project" value="InterPro"/>
</dbReference>
<dbReference type="OrthoDB" id="401223at2"/>
<reference evidence="9 10" key="1">
    <citation type="submission" date="2018-06" db="EMBL/GenBank/DDBJ databases">
        <authorList>
            <consortium name="Pathogen Informatics"/>
            <person name="Doyle S."/>
        </authorList>
    </citation>
    <scope>NUCLEOTIDE SEQUENCE [LARGE SCALE GENOMIC DNA]</scope>
    <source>
        <strain evidence="9 10">NCTC13163</strain>
    </source>
</reference>
<gene>
    <name evidence="9" type="primary">rpoE_2</name>
    <name evidence="9" type="ORF">NCTC13163_00430</name>
</gene>
<evidence type="ECO:0000256" key="2">
    <source>
        <dbReference type="ARBA" id="ARBA00022478"/>
    </source>
</evidence>
<feature type="region of interest" description="Disordered" evidence="7">
    <location>
        <begin position="120"/>
        <end position="159"/>
    </location>
</feature>
<name>A0A377FRJ7_9BACL</name>
<feature type="domain" description="HTH HARE-type" evidence="8">
    <location>
        <begin position="3"/>
        <end position="72"/>
    </location>
</feature>
<keyword evidence="3" id="KW-0808">Transferase</keyword>
<accession>A0A377FRJ7</accession>
<dbReference type="GO" id="GO:0000428">
    <property type="term" value="C:DNA-directed RNA polymerase complex"/>
    <property type="evidence" value="ECO:0007669"/>
    <property type="project" value="UniProtKB-KW"/>
</dbReference>
<dbReference type="Pfam" id="PF05066">
    <property type="entry name" value="HARE-HTH"/>
    <property type="match status" value="1"/>
</dbReference>
<evidence type="ECO:0000256" key="5">
    <source>
        <dbReference type="ARBA" id="ARBA00023163"/>
    </source>
</evidence>
<evidence type="ECO:0000313" key="10">
    <source>
        <dbReference type="Proteomes" id="UP000254060"/>
    </source>
</evidence>
<keyword evidence="5" id="KW-0804">Transcription</keyword>
<dbReference type="InterPro" id="IPR007759">
    <property type="entry name" value="Asxl_HARE-HTH"/>
</dbReference>
<evidence type="ECO:0000256" key="7">
    <source>
        <dbReference type="SAM" id="MobiDB-lite"/>
    </source>
</evidence>
<dbReference type="NCBIfam" id="TIGR04567">
    <property type="entry name" value="RNAP_delt_lowGC"/>
    <property type="match status" value="1"/>
</dbReference>
<feature type="compositionally biased region" description="Acidic residues" evidence="7">
    <location>
        <begin position="122"/>
        <end position="159"/>
    </location>
</feature>
<protein>
    <recommendedName>
        <fullName evidence="6">RNAP delta factor</fullName>
    </recommendedName>
</protein>
<evidence type="ECO:0000256" key="3">
    <source>
        <dbReference type="ARBA" id="ARBA00022679"/>
    </source>
</evidence>
<evidence type="ECO:0000256" key="1">
    <source>
        <dbReference type="ARBA" id="ARBA00009828"/>
    </source>
</evidence>
<dbReference type="RefSeq" id="WP_029334234.1">
    <property type="nucleotide sequence ID" value="NZ_UGGP01000001.1"/>
</dbReference>
<evidence type="ECO:0000256" key="6">
    <source>
        <dbReference type="ARBA" id="ARBA00031937"/>
    </source>
</evidence>
<evidence type="ECO:0000256" key="4">
    <source>
        <dbReference type="ARBA" id="ARBA00022695"/>
    </source>
</evidence>
<dbReference type="PROSITE" id="PS51913">
    <property type="entry name" value="HTH_HARE"/>
    <property type="match status" value="1"/>
</dbReference>
<dbReference type="STRING" id="1397694.GCA_000702585_00947"/>
<dbReference type="InterPro" id="IPR029757">
    <property type="entry name" value="RpoE"/>
</dbReference>
<dbReference type="InterPro" id="IPR038087">
    <property type="entry name" value="RNAP_delta_N_dom_sf"/>
</dbReference>
<dbReference type="AlphaFoldDB" id="A0A377FRJ7"/>
<sequence length="159" mass="18642">MNKSLIDFVYEILQKTGEQPVSFDEIREQIRQNYTFASEEEELEKIAQLYTDMNIDGLFVNLGANRWALRVWYPFDKSDEDLVIEARQRGELDEFEEEIDETDEGIVDIEDDLDVFAKGEDFDASEFDTEDDAEKVPDLDEFEDEDLDDDLDVEDEDDL</sequence>
<keyword evidence="2" id="KW-0240">DNA-directed RNA polymerase</keyword>
<dbReference type="GO" id="GO:0016779">
    <property type="term" value="F:nucleotidyltransferase activity"/>
    <property type="evidence" value="ECO:0007669"/>
    <property type="project" value="UniProtKB-KW"/>
</dbReference>